<protein>
    <submittedName>
        <fullName evidence="1">Uncharacterized protein</fullName>
    </submittedName>
</protein>
<sequence>MLGGGKFGDVAASQAGLWPGGGVAPVLVPGWQGARVAGCPGGRVPGWQADGWGYDERADPLEWGSALVVAGDRQLVAE</sequence>
<dbReference type="Proteomes" id="UP000653076">
    <property type="component" value="Unassembled WGS sequence"/>
</dbReference>
<proteinExistence type="predicted"/>
<evidence type="ECO:0000313" key="2">
    <source>
        <dbReference type="Proteomes" id="UP000653076"/>
    </source>
</evidence>
<dbReference type="EMBL" id="BOPC01000012">
    <property type="protein sequence ID" value="GIJ25680.1"/>
    <property type="molecule type" value="Genomic_DNA"/>
</dbReference>
<gene>
    <name evidence="1" type="ORF">Vqi01_08420</name>
</gene>
<reference evidence="1 2" key="1">
    <citation type="submission" date="2021-01" db="EMBL/GenBank/DDBJ databases">
        <title>Whole genome shotgun sequence of Verrucosispora qiuiae NBRC 106684.</title>
        <authorList>
            <person name="Komaki H."/>
            <person name="Tamura T."/>
        </authorList>
    </citation>
    <scope>NUCLEOTIDE SEQUENCE [LARGE SCALE GENOMIC DNA]</scope>
    <source>
        <strain evidence="1 2">NBRC 106684</strain>
    </source>
</reference>
<name>A0ABQ4J681_9ACTN</name>
<accession>A0ABQ4J681</accession>
<organism evidence="1 2">
    <name type="scientific">Micromonospora qiuiae</name>
    <dbReference type="NCBI Taxonomy" id="502268"/>
    <lineage>
        <taxon>Bacteria</taxon>
        <taxon>Bacillati</taxon>
        <taxon>Actinomycetota</taxon>
        <taxon>Actinomycetes</taxon>
        <taxon>Micromonosporales</taxon>
        <taxon>Micromonosporaceae</taxon>
        <taxon>Micromonospora</taxon>
    </lineage>
</organism>
<comment type="caution">
    <text evidence="1">The sequence shown here is derived from an EMBL/GenBank/DDBJ whole genome shotgun (WGS) entry which is preliminary data.</text>
</comment>
<evidence type="ECO:0000313" key="1">
    <source>
        <dbReference type="EMBL" id="GIJ25680.1"/>
    </source>
</evidence>
<keyword evidence="2" id="KW-1185">Reference proteome</keyword>